<keyword evidence="5" id="KW-0479">Metal-binding</keyword>
<proteinExistence type="inferred from homology"/>
<dbReference type="InterPro" id="IPR011332">
    <property type="entry name" value="Ribosomal_zn-bd"/>
</dbReference>
<gene>
    <name evidence="7" type="ORF">ENUP19_0047G0150</name>
</gene>
<dbReference type="Proteomes" id="UP001628156">
    <property type="component" value="Unassembled WGS sequence"/>
</dbReference>
<keyword evidence="6" id="KW-0472">Membrane</keyword>
<organism evidence="7 8">
    <name type="scientific">Entamoeba nuttalli</name>
    <dbReference type="NCBI Taxonomy" id="412467"/>
    <lineage>
        <taxon>Eukaryota</taxon>
        <taxon>Amoebozoa</taxon>
        <taxon>Evosea</taxon>
        <taxon>Archamoebae</taxon>
        <taxon>Mastigamoebida</taxon>
        <taxon>Entamoebidae</taxon>
        <taxon>Entamoeba</taxon>
    </lineage>
</organism>
<protein>
    <recommendedName>
        <fullName evidence="5">40S ribosomal protein S27</fullName>
    </recommendedName>
</protein>
<feature type="transmembrane region" description="Helical" evidence="6">
    <location>
        <begin position="6"/>
        <end position="23"/>
    </location>
</feature>
<evidence type="ECO:0000256" key="3">
    <source>
        <dbReference type="ARBA" id="ARBA00022980"/>
    </source>
</evidence>
<evidence type="ECO:0000313" key="7">
    <source>
        <dbReference type="EMBL" id="GAB1220091.1"/>
    </source>
</evidence>
<accession>A0ABQ0DB64</accession>
<evidence type="ECO:0000256" key="6">
    <source>
        <dbReference type="SAM" id="Phobius"/>
    </source>
</evidence>
<evidence type="ECO:0000256" key="2">
    <source>
        <dbReference type="ARBA" id="ARBA00022833"/>
    </source>
</evidence>
<sequence>MVCLTALIYIVFVIFIANTFIFNKPLIEVDLLNPTAASEAKAHKMKRLVPTPNSYFLEIKCPKCSATTTTFSHAHRQILCQKCGQPLGQPTGGKLKLTQQCKFRVKK</sequence>
<keyword evidence="8" id="KW-1185">Reference proteome</keyword>
<keyword evidence="5" id="KW-0863">Zinc-finger</keyword>
<keyword evidence="6" id="KW-0812">Transmembrane</keyword>
<dbReference type="InterPro" id="IPR000592">
    <property type="entry name" value="Ribosomal_eS27"/>
</dbReference>
<comment type="cofactor">
    <cofactor evidence="5">
        <name>Zn(2+)</name>
        <dbReference type="ChEBI" id="CHEBI:29105"/>
    </cofactor>
    <text evidence="5">Binds 1 zinc ion per subunit.</text>
</comment>
<keyword evidence="2 5" id="KW-0862">Zinc</keyword>
<dbReference type="Gene3D" id="2.20.25.100">
    <property type="entry name" value="Zn-binding ribosomal proteins"/>
    <property type="match status" value="1"/>
</dbReference>
<evidence type="ECO:0000256" key="1">
    <source>
        <dbReference type="ARBA" id="ARBA00010919"/>
    </source>
</evidence>
<comment type="caution">
    <text evidence="7">The sequence shown here is derived from an EMBL/GenBank/DDBJ whole genome shotgun (WGS) entry which is preliminary data.</text>
</comment>
<dbReference type="InterPro" id="IPR023407">
    <property type="entry name" value="Ribosomal_eS27_Zn-bd_dom_sf"/>
</dbReference>
<dbReference type="HAMAP" id="MF_00371">
    <property type="entry name" value="Ribosomal_eS27"/>
    <property type="match status" value="1"/>
</dbReference>
<evidence type="ECO:0000256" key="4">
    <source>
        <dbReference type="ARBA" id="ARBA00023274"/>
    </source>
</evidence>
<dbReference type="PROSITE" id="PS01168">
    <property type="entry name" value="RIBOSOMAL_S27E"/>
    <property type="match status" value="1"/>
</dbReference>
<reference evidence="7 8" key="1">
    <citation type="journal article" date="2019" name="PLoS Negl. Trop. Dis.">
        <title>Whole genome sequencing of Entamoeba nuttalli reveals mammalian host-related molecular signatures and a novel octapeptide-repeat surface protein.</title>
        <authorList>
            <person name="Tanaka M."/>
            <person name="Makiuchi T."/>
            <person name="Komiyama T."/>
            <person name="Shiina T."/>
            <person name="Osaki K."/>
            <person name="Tachibana H."/>
        </authorList>
    </citation>
    <scope>NUCLEOTIDE SEQUENCE [LARGE SCALE GENOMIC DNA]</scope>
    <source>
        <strain evidence="7 8">P19-061405</strain>
    </source>
</reference>
<dbReference type="SUPFAM" id="SSF57829">
    <property type="entry name" value="Zn-binding ribosomal proteins"/>
    <property type="match status" value="1"/>
</dbReference>
<dbReference type="PANTHER" id="PTHR11594">
    <property type="entry name" value="40S RIBOSOMAL PROTEIN S27"/>
    <property type="match status" value="1"/>
</dbReference>
<keyword evidence="3 5" id="KW-0689">Ribosomal protein</keyword>
<keyword evidence="6" id="KW-1133">Transmembrane helix</keyword>
<dbReference type="Pfam" id="PF01667">
    <property type="entry name" value="Ribosomal_S27e"/>
    <property type="match status" value="1"/>
</dbReference>
<evidence type="ECO:0000256" key="5">
    <source>
        <dbReference type="RuleBase" id="RU000671"/>
    </source>
</evidence>
<evidence type="ECO:0000313" key="8">
    <source>
        <dbReference type="Proteomes" id="UP001628156"/>
    </source>
</evidence>
<keyword evidence="4 5" id="KW-0687">Ribonucleoprotein</keyword>
<name>A0ABQ0DB64_9EUKA</name>
<comment type="similarity">
    <text evidence="1 5">Belongs to the eukaryotic ribosomal protein eS27 family.</text>
</comment>
<dbReference type="EMBL" id="BAAFRS010000047">
    <property type="protein sequence ID" value="GAB1220091.1"/>
    <property type="molecule type" value="Genomic_DNA"/>
</dbReference>